<evidence type="ECO:0000256" key="1">
    <source>
        <dbReference type="ARBA" id="ARBA00022670"/>
    </source>
</evidence>
<dbReference type="InterPro" id="IPR043504">
    <property type="entry name" value="Peptidase_S1_PA_chymotrypsin"/>
</dbReference>
<evidence type="ECO:0000313" key="6">
    <source>
        <dbReference type="EMBL" id="CAH3129906.1"/>
    </source>
</evidence>
<accession>A0ABN8P1X9</accession>
<dbReference type="InterPro" id="IPR001254">
    <property type="entry name" value="Trypsin_dom"/>
</dbReference>
<proteinExistence type="predicted"/>
<evidence type="ECO:0000256" key="2">
    <source>
        <dbReference type="ARBA" id="ARBA00022801"/>
    </source>
</evidence>
<dbReference type="Gene3D" id="2.40.10.10">
    <property type="entry name" value="Trypsin-like serine proteases"/>
    <property type="match status" value="1"/>
</dbReference>
<evidence type="ECO:0000256" key="4">
    <source>
        <dbReference type="SAM" id="SignalP"/>
    </source>
</evidence>
<dbReference type="SUPFAM" id="SSF50494">
    <property type="entry name" value="Trypsin-like serine proteases"/>
    <property type="match status" value="1"/>
</dbReference>
<keyword evidence="1" id="KW-0645">Protease</keyword>
<keyword evidence="7" id="KW-1185">Reference proteome</keyword>
<keyword evidence="4" id="KW-0732">Signal</keyword>
<dbReference type="SMART" id="SM00020">
    <property type="entry name" value="Tryp_SPc"/>
    <property type="match status" value="1"/>
</dbReference>
<dbReference type="InterPro" id="IPR009003">
    <property type="entry name" value="Peptidase_S1_PA"/>
</dbReference>
<evidence type="ECO:0000259" key="5">
    <source>
        <dbReference type="PROSITE" id="PS50240"/>
    </source>
</evidence>
<organism evidence="6 7">
    <name type="scientific">Porites lobata</name>
    <dbReference type="NCBI Taxonomy" id="104759"/>
    <lineage>
        <taxon>Eukaryota</taxon>
        <taxon>Metazoa</taxon>
        <taxon>Cnidaria</taxon>
        <taxon>Anthozoa</taxon>
        <taxon>Hexacorallia</taxon>
        <taxon>Scleractinia</taxon>
        <taxon>Fungiina</taxon>
        <taxon>Poritidae</taxon>
        <taxon>Porites</taxon>
    </lineage>
</organism>
<dbReference type="PROSITE" id="PS00134">
    <property type="entry name" value="TRYPSIN_HIS"/>
    <property type="match status" value="1"/>
</dbReference>
<feature type="signal peptide" evidence="4">
    <location>
        <begin position="1"/>
        <end position="19"/>
    </location>
</feature>
<gene>
    <name evidence="6" type="ORF">PLOB_00034333</name>
</gene>
<dbReference type="InterPro" id="IPR018114">
    <property type="entry name" value="TRYPSIN_HIS"/>
</dbReference>
<keyword evidence="3" id="KW-0720">Serine protease</keyword>
<dbReference type="PROSITE" id="PS50240">
    <property type="entry name" value="TRYPSIN_DOM"/>
    <property type="match status" value="1"/>
</dbReference>
<evidence type="ECO:0000313" key="7">
    <source>
        <dbReference type="Proteomes" id="UP001159405"/>
    </source>
</evidence>
<protein>
    <recommendedName>
        <fullName evidence="5">Peptidase S1 domain-containing protein</fullName>
    </recommendedName>
</protein>
<dbReference type="CDD" id="cd00190">
    <property type="entry name" value="Tryp_SPc"/>
    <property type="match status" value="1"/>
</dbReference>
<feature type="chain" id="PRO_5045280364" description="Peptidase S1 domain-containing protein" evidence="4">
    <location>
        <begin position="20"/>
        <end position="300"/>
    </location>
</feature>
<dbReference type="Pfam" id="PF00089">
    <property type="entry name" value="Trypsin"/>
    <property type="match status" value="2"/>
</dbReference>
<comment type="caution">
    <text evidence="6">The sequence shown here is derived from an EMBL/GenBank/DDBJ whole genome shotgun (WGS) entry which is preliminary data.</text>
</comment>
<dbReference type="Proteomes" id="UP001159405">
    <property type="component" value="Unassembled WGS sequence"/>
</dbReference>
<sequence>MMSMLTFLVFTIFLYSTGTLRDVEASSRCGYRPRTRIISGQNALPYSWPWMVQINYLGRHHCGGALVSPQWVVTAAHCINHAKRPQDYGDFKITLGEHRRSTWEGYEQEFEVANIIEHPEYNKPTIVNNDIALIQLSRPAILNQRVSVVCLPDQGFIIPDGKQCYATVTLENLCLFRLILYFVFNFVGWGLTVPGDWSSQADVLKQAMLLKVSQSECLEDNKDAGIPVTNEMFCTGHGGSSLISTCNTDSGGPIVCRDSNGRWYLQGVVSWGSGGCHPGYYSVNARVSKYTKWIYSYTSS</sequence>
<dbReference type="EMBL" id="CALNXK010000047">
    <property type="protein sequence ID" value="CAH3129906.1"/>
    <property type="molecule type" value="Genomic_DNA"/>
</dbReference>
<dbReference type="PRINTS" id="PR00722">
    <property type="entry name" value="CHYMOTRYPSIN"/>
</dbReference>
<name>A0ABN8P1X9_9CNID</name>
<reference evidence="6 7" key="1">
    <citation type="submission" date="2022-05" db="EMBL/GenBank/DDBJ databases">
        <authorList>
            <consortium name="Genoscope - CEA"/>
            <person name="William W."/>
        </authorList>
    </citation>
    <scope>NUCLEOTIDE SEQUENCE [LARGE SCALE GENOMIC DNA]</scope>
</reference>
<dbReference type="PANTHER" id="PTHR24264">
    <property type="entry name" value="TRYPSIN-RELATED"/>
    <property type="match status" value="1"/>
</dbReference>
<dbReference type="InterPro" id="IPR001314">
    <property type="entry name" value="Peptidase_S1A"/>
</dbReference>
<evidence type="ECO:0000256" key="3">
    <source>
        <dbReference type="ARBA" id="ARBA00022825"/>
    </source>
</evidence>
<dbReference type="InterPro" id="IPR050127">
    <property type="entry name" value="Serine_Proteases_S1"/>
</dbReference>
<keyword evidence="2" id="KW-0378">Hydrolase</keyword>
<feature type="domain" description="Peptidase S1" evidence="5">
    <location>
        <begin position="37"/>
        <end position="299"/>
    </location>
</feature>
<dbReference type="PANTHER" id="PTHR24264:SF54">
    <property type="entry name" value="PEPTIDASE S1 DOMAIN-CONTAINING PROTEIN"/>
    <property type="match status" value="1"/>
</dbReference>